<accession>A0A7C3V709</accession>
<dbReference type="AlphaFoldDB" id="A0A7C3V709"/>
<proteinExistence type="predicted"/>
<dbReference type="EMBL" id="DTMF01000098">
    <property type="protein sequence ID" value="HGF33500.1"/>
    <property type="molecule type" value="Genomic_DNA"/>
</dbReference>
<protein>
    <submittedName>
        <fullName evidence="1">Uncharacterized protein</fullName>
    </submittedName>
</protein>
<reference evidence="1" key="1">
    <citation type="journal article" date="2020" name="mSystems">
        <title>Genome- and Community-Level Interaction Insights into Carbon Utilization and Element Cycling Functions of Hydrothermarchaeota in Hydrothermal Sediment.</title>
        <authorList>
            <person name="Zhou Z."/>
            <person name="Liu Y."/>
            <person name="Xu W."/>
            <person name="Pan J."/>
            <person name="Luo Z.H."/>
            <person name="Li M."/>
        </authorList>
    </citation>
    <scope>NUCLEOTIDE SEQUENCE [LARGE SCALE GENOMIC DNA]</scope>
    <source>
        <strain evidence="1">SpSt-897</strain>
    </source>
</reference>
<organism evidence="1">
    <name type="scientific">Desulfobacca acetoxidans</name>
    <dbReference type="NCBI Taxonomy" id="60893"/>
    <lineage>
        <taxon>Bacteria</taxon>
        <taxon>Pseudomonadati</taxon>
        <taxon>Thermodesulfobacteriota</taxon>
        <taxon>Desulfobaccia</taxon>
        <taxon>Desulfobaccales</taxon>
        <taxon>Desulfobaccaceae</taxon>
        <taxon>Desulfobacca</taxon>
    </lineage>
</organism>
<sequence length="94" mass="10799">MKKVAVIVRDPARHYEALRSALGCLLEDHQVSYVVLNQEINPDEAFSDNLGFLEEMEGRHYSNHPANAEKYGFTLLSLREIGELLREQEIIIPF</sequence>
<name>A0A7C3V709_9BACT</name>
<evidence type="ECO:0000313" key="1">
    <source>
        <dbReference type="EMBL" id="HGF33500.1"/>
    </source>
</evidence>
<gene>
    <name evidence="1" type="ORF">ENW96_03795</name>
</gene>
<comment type="caution">
    <text evidence="1">The sequence shown here is derived from an EMBL/GenBank/DDBJ whole genome shotgun (WGS) entry which is preliminary data.</text>
</comment>